<evidence type="ECO:0000313" key="1">
    <source>
        <dbReference type="EMBL" id="AZU97258.1"/>
    </source>
</evidence>
<dbReference type="Proteomes" id="UP000284334">
    <property type="component" value="Segment"/>
</dbReference>
<proteinExistence type="predicted"/>
<accession>A0A3T0ICU8</accession>
<dbReference type="EMBL" id="MK061412">
    <property type="protein sequence ID" value="AZU97258.1"/>
    <property type="molecule type" value="Genomic_DNA"/>
</dbReference>
<dbReference type="GeneID" id="55612903"/>
<name>A0A3T0ICU8_9CAUD</name>
<gene>
    <name evidence="1" type="primary">213</name>
    <name evidence="1" type="ORF">SEA_GILSON_213</name>
</gene>
<reference evidence="1 2" key="1">
    <citation type="submission" date="2018-10" db="EMBL/GenBank/DDBJ databases">
        <authorList>
            <person name="Soria N.A."/>
            <person name="Batley M.G."/>
            <person name="Hanafy A."/>
            <person name="Singh N."/>
            <person name="Shaffer C.D."/>
            <person name="Weston-Hafer K.A."/>
            <person name="Russell D.A."/>
            <person name="Pope W.H."/>
            <person name="Jacobs-Sera D."/>
            <person name="Hendrix R.W."/>
            <person name="Hatfull G.F."/>
        </authorList>
    </citation>
    <scope>NUCLEOTIDE SEQUENCE [LARGE SCALE GENOMIC DNA]</scope>
</reference>
<evidence type="ECO:0000313" key="2">
    <source>
        <dbReference type="Proteomes" id="UP000284334"/>
    </source>
</evidence>
<dbReference type="RefSeq" id="YP_009842643.1">
    <property type="nucleotide sequence ID" value="NC_048742.1"/>
</dbReference>
<sequence length="55" mass="6818">MDLNFSMNPGLEVWLGILPPQWDEDDFDDWEEEEFKVTQKRRIINIRKSDFRRNF</sequence>
<protein>
    <submittedName>
        <fullName evidence="1">Uncharacterized protein</fullName>
    </submittedName>
</protein>
<dbReference type="KEGG" id="vg:55612903"/>
<keyword evidence="2" id="KW-1185">Reference proteome</keyword>
<organism evidence="1 2">
    <name type="scientific">Streptomyces phage Gilson</name>
    <dbReference type="NCBI Taxonomy" id="2488789"/>
    <lineage>
        <taxon>Viruses</taxon>
        <taxon>Duplodnaviria</taxon>
        <taxon>Heunggongvirae</taxon>
        <taxon>Uroviricota</taxon>
        <taxon>Caudoviricetes</taxon>
        <taxon>Stanwilliamsviridae</taxon>
        <taxon>Loccivirinae</taxon>
        <taxon>Gilsonvirus</taxon>
        <taxon>Gilsonvirus gilson</taxon>
    </lineage>
</organism>